<reference evidence="1 2" key="1">
    <citation type="journal article" date="2013" name="Genome Announc.">
        <title>Draft genome sequences for three mercury-methylating, sulfate-reducing bacteria.</title>
        <authorList>
            <person name="Brown S.D."/>
            <person name="Hurt R.A.Jr."/>
            <person name="Gilmour C.C."/>
            <person name="Elias D.A."/>
        </authorList>
    </citation>
    <scope>NUCLEOTIDE SEQUENCE [LARGE SCALE GENOMIC DNA]</scope>
    <source>
        <strain evidence="1 2">DSM 2059</strain>
    </source>
</reference>
<keyword evidence="2" id="KW-1185">Reference proteome</keyword>
<sequence>MEINPDLISPCGLYCGVCAIYIASRDNNTKLKERLVNLYKGGQPGKGTLPNSETLSTEDMHCGGCLSDDRFMHCRQCEIRDCARGKGYTGCHECDDFPCRHIDDFPMAVGKKVILRSVPYRREFGTEKWVRDEAARYRCPECGNTVFRGAMKCNQCKAALDLD</sequence>
<evidence type="ECO:0000313" key="1">
    <source>
        <dbReference type="EMBL" id="EPR42919.1"/>
    </source>
</evidence>
<evidence type="ECO:0000313" key="2">
    <source>
        <dbReference type="Proteomes" id="UP000014977"/>
    </source>
</evidence>
<dbReference type="OrthoDB" id="166000at2"/>
<comment type="caution">
    <text evidence="1">The sequence shown here is derived from an EMBL/GenBank/DDBJ whole genome shotgun (WGS) entry which is preliminary data.</text>
</comment>
<accession>S7V8D4</accession>
<dbReference type="InterPro" id="IPR024227">
    <property type="entry name" value="DUF3795"/>
</dbReference>
<dbReference type="AlphaFoldDB" id="S7V8D4"/>
<dbReference type="STRING" id="897.B2D07_01270"/>
<gene>
    <name evidence="1" type="ORF">dsmv_1502</name>
</gene>
<dbReference type="RefSeq" id="WP_020875886.1">
    <property type="nucleotide sequence ID" value="NZ_ATHJ01000062.1"/>
</dbReference>
<proteinExistence type="predicted"/>
<dbReference type="eggNOG" id="COG1765">
    <property type="taxonomic scope" value="Bacteria"/>
</dbReference>
<dbReference type="Proteomes" id="UP000014977">
    <property type="component" value="Unassembled WGS sequence"/>
</dbReference>
<evidence type="ECO:0008006" key="3">
    <source>
        <dbReference type="Google" id="ProtNLM"/>
    </source>
</evidence>
<organism evidence="1 2">
    <name type="scientific">Desulfococcus multivorans DSM 2059</name>
    <dbReference type="NCBI Taxonomy" id="1121405"/>
    <lineage>
        <taxon>Bacteria</taxon>
        <taxon>Pseudomonadati</taxon>
        <taxon>Thermodesulfobacteriota</taxon>
        <taxon>Desulfobacteria</taxon>
        <taxon>Desulfobacterales</taxon>
        <taxon>Desulfococcaceae</taxon>
        <taxon>Desulfococcus</taxon>
    </lineage>
</organism>
<dbReference type="EMBL" id="ATHJ01000062">
    <property type="protein sequence ID" value="EPR42919.1"/>
    <property type="molecule type" value="Genomic_DNA"/>
</dbReference>
<protein>
    <recommendedName>
        <fullName evidence="3">DUF3795 domain-containing protein</fullName>
    </recommendedName>
</protein>
<dbReference type="Pfam" id="PF12675">
    <property type="entry name" value="DUF3795"/>
    <property type="match status" value="1"/>
</dbReference>
<name>S7V8D4_DESML</name>